<comment type="caution">
    <text evidence="4">The sequence shown here is derived from an EMBL/GenBank/DDBJ whole genome shotgun (WGS) entry which is preliminary data.</text>
</comment>
<dbReference type="InterPro" id="IPR025736">
    <property type="entry name" value="PucR_C-HTH_dom"/>
</dbReference>
<organism evidence="4 5">
    <name type="scientific">Metallococcus carri</name>
    <dbReference type="NCBI Taxonomy" id="1656884"/>
    <lineage>
        <taxon>Bacteria</taxon>
        <taxon>Bacillati</taxon>
        <taxon>Actinomycetota</taxon>
        <taxon>Actinomycetes</taxon>
        <taxon>Micrococcales</taxon>
        <taxon>Dermacoccaceae</taxon>
        <taxon>Metallococcus</taxon>
    </lineage>
</organism>
<comment type="similarity">
    <text evidence="1">Belongs to the CdaR family.</text>
</comment>
<accession>A0A967AY26</accession>
<dbReference type="PANTHER" id="PTHR33744">
    <property type="entry name" value="CARBOHYDRATE DIACID REGULATOR"/>
    <property type="match status" value="1"/>
</dbReference>
<dbReference type="PANTHER" id="PTHR33744:SF1">
    <property type="entry name" value="DNA-BINDING TRANSCRIPTIONAL ACTIVATOR ADER"/>
    <property type="match status" value="1"/>
</dbReference>
<proteinExistence type="inferred from homology"/>
<dbReference type="Pfam" id="PF17853">
    <property type="entry name" value="GGDEF_2"/>
    <property type="match status" value="1"/>
</dbReference>
<dbReference type="InterPro" id="IPR051448">
    <property type="entry name" value="CdaR-like_regulators"/>
</dbReference>
<dbReference type="RefSeq" id="WP_166193229.1">
    <property type="nucleotide sequence ID" value="NZ_JAAOIV010000002.1"/>
</dbReference>
<dbReference type="Gene3D" id="1.10.10.2840">
    <property type="entry name" value="PucR C-terminal helix-turn-helix domain"/>
    <property type="match status" value="1"/>
</dbReference>
<dbReference type="Pfam" id="PF13556">
    <property type="entry name" value="HTH_30"/>
    <property type="match status" value="1"/>
</dbReference>
<evidence type="ECO:0000259" key="3">
    <source>
        <dbReference type="Pfam" id="PF17853"/>
    </source>
</evidence>
<gene>
    <name evidence="4" type="ORF">G9U51_03500</name>
</gene>
<evidence type="ECO:0000313" key="4">
    <source>
        <dbReference type="EMBL" id="NHN54848.1"/>
    </source>
</evidence>
<keyword evidence="5" id="KW-1185">Reference proteome</keyword>
<dbReference type="Proteomes" id="UP000744769">
    <property type="component" value="Unassembled WGS sequence"/>
</dbReference>
<dbReference type="AlphaFoldDB" id="A0A967AY26"/>
<protein>
    <submittedName>
        <fullName evidence="4">PucR family transcriptional regulator</fullName>
    </submittedName>
</protein>
<dbReference type="InterPro" id="IPR042070">
    <property type="entry name" value="PucR_C-HTH_sf"/>
</dbReference>
<dbReference type="EMBL" id="JAAOIV010000002">
    <property type="protein sequence ID" value="NHN54848.1"/>
    <property type="molecule type" value="Genomic_DNA"/>
</dbReference>
<evidence type="ECO:0000259" key="2">
    <source>
        <dbReference type="Pfam" id="PF13556"/>
    </source>
</evidence>
<evidence type="ECO:0000313" key="5">
    <source>
        <dbReference type="Proteomes" id="UP000744769"/>
    </source>
</evidence>
<feature type="domain" description="CdaR GGDEF-like" evidence="3">
    <location>
        <begin position="158"/>
        <end position="277"/>
    </location>
</feature>
<evidence type="ECO:0000256" key="1">
    <source>
        <dbReference type="ARBA" id="ARBA00006754"/>
    </source>
</evidence>
<feature type="domain" description="PucR C-terminal helix-turn-helix" evidence="2">
    <location>
        <begin position="328"/>
        <end position="386"/>
    </location>
</feature>
<dbReference type="InterPro" id="IPR041522">
    <property type="entry name" value="CdaR_GGDEF"/>
</dbReference>
<name>A0A967AY26_9MICO</name>
<sequence length="395" mass="42940">MRPLQQLIDHLASRLGSPLLVVGPVGELIVHSPHPPYDDPLAAETILRRTAPQALTSLLDNADTHDGRVRWLGHTSTGAARFALPLCHEALLCGYVIGTVADPAGATEGLPAIDTVRADAHELALGLIAFRKERATTRQEERRAMHDLLSRDAATRQDATLRIQEHRWIREAPVTAIVVSVVAPGLTHDDARIRVSLAIEDVRDQFPPREVMSLPGSAHGVLLLAPERPRGVDDAARVAFDRLTSEETRALIGVGTAVSGLAKAHLSYAEALRARRVASVEPSDGPRRFDDLGVYTLLTALPEEELETAVGPAIRRLIGYDEEQQSTLVSTLEAFLDLGGDARAAAEALYIHRATLYQRLRRIEQIVDADLADGRTRLTCHLGLKAARLLRGYAG</sequence>
<reference evidence="4" key="1">
    <citation type="submission" date="2020-03" db="EMBL/GenBank/DDBJ databases">
        <title>Draft sequencing of Calidifontibacter sp. DB0510.</title>
        <authorList>
            <person name="Kim D.-U."/>
        </authorList>
    </citation>
    <scope>NUCLEOTIDE SEQUENCE</scope>
    <source>
        <strain evidence="4">DB0510</strain>
    </source>
</reference>